<proteinExistence type="predicted"/>
<feature type="region of interest" description="Disordered" evidence="1">
    <location>
        <begin position="196"/>
        <end position="231"/>
    </location>
</feature>
<dbReference type="EMBL" id="SFCC01000011">
    <property type="protein sequence ID" value="RZQ61708.1"/>
    <property type="molecule type" value="Genomic_DNA"/>
</dbReference>
<feature type="domain" description="Putative zinc-finger" evidence="3">
    <location>
        <begin position="3"/>
        <end position="37"/>
    </location>
</feature>
<organism evidence="4 5">
    <name type="scientific">Amycolatopsis suaedae</name>
    <dbReference type="NCBI Taxonomy" id="2510978"/>
    <lineage>
        <taxon>Bacteria</taxon>
        <taxon>Bacillati</taxon>
        <taxon>Actinomycetota</taxon>
        <taxon>Actinomycetes</taxon>
        <taxon>Pseudonocardiales</taxon>
        <taxon>Pseudonocardiaceae</taxon>
        <taxon>Amycolatopsis</taxon>
    </lineage>
</organism>
<keyword evidence="2" id="KW-0812">Transmembrane</keyword>
<feature type="transmembrane region" description="Helical" evidence="2">
    <location>
        <begin position="81"/>
        <end position="102"/>
    </location>
</feature>
<reference evidence="4 5" key="1">
    <citation type="submission" date="2019-02" db="EMBL/GenBank/DDBJ databases">
        <title>Draft genome sequence of Amycolatopsis sp. 8-3EHSu isolated from roots of Suaeda maritima.</title>
        <authorList>
            <person name="Duangmal K."/>
            <person name="Chantavorakit T."/>
        </authorList>
    </citation>
    <scope>NUCLEOTIDE SEQUENCE [LARGE SCALE GENOMIC DNA]</scope>
    <source>
        <strain evidence="4 5">8-3EHSu</strain>
    </source>
</reference>
<sequence>MDCSTVREAVSATLDDEDPGVPAERIDEHLAGCAACREWRESAIAVTRLARLSTAGTPPSVGEHVFAGIGRPKRVRRRDRLRAGLVFAAVAQLSVVVSQLLAPHLAQQSSAGHLGHETAAFNFAVAMAMLFVAWRPNRAGTQLPVLLSFTAILAVLSIVDLLSGAVGWYRLSSHVPLLLGVLCTVLLGLTQRGTPAPGTVAGEPSGETVVETDAPAPPTADKHRPPAARAA</sequence>
<name>A0A4Q7J4H0_9PSEU</name>
<comment type="caution">
    <text evidence="4">The sequence shown here is derived from an EMBL/GenBank/DDBJ whole genome shotgun (WGS) entry which is preliminary data.</text>
</comment>
<evidence type="ECO:0000256" key="1">
    <source>
        <dbReference type="SAM" id="MobiDB-lite"/>
    </source>
</evidence>
<evidence type="ECO:0000313" key="5">
    <source>
        <dbReference type="Proteomes" id="UP000292003"/>
    </source>
</evidence>
<protein>
    <recommendedName>
        <fullName evidence="3">Putative zinc-finger domain-containing protein</fullName>
    </recommendedName>
</protein>
<keyword evidence="2" id="KW-0472">Membrane</keyword>
<evidence type="ECO:0000313" key="4">
    <source>
        <dbReference type="EMBL" id="RZQ61708.1"/>
    </source>
</evidence>
<feature type="transmembrane region" description="Helical" evidence="2">
    <location>
        <begin position="114"/>
        <end position="133"/>
    </location>
</feature>
<dbReference type="OrthoDB" id="5197868at2"/>
<evidence type="ECO:0000256" key="2">
    <source>
        <dbReference type="SAM" id="Phobius"/>
    </source>
</evidence>
<keyword evidence="5" id="KW-1185">Reference proteome</keyword>
<feature type="transmembrane region" description="Helical" evidence="2">
    <location>
        <begin position="145"/>
        <end position="165"/>
    </location>
</feature>
<keyword evidence="2" id="KW-1133">Transmembrane helix</keyword>
<accession>A0A4Q7J4H0</accession>
<gene>
    <name evidence="4" type="ORF">EWH70_22385</name>
</gene>
<dbReference type="AlphaFoldDB" id="A0A4Q7J4H0"/>
<evidence type="ECO:0000259" key="3">
    <source>
        <dbReference type="Pfam" id="PF13490"/>
    </source>
</evidence>
<dbReference type="InterPro" id="IPR027383">
    <property type="entry name" value="Znf_put"/>
</dbReference>
<dbReference type="Pfam" id="PF13490">
    <property type="entry name" value="zf-HC2"/>
    <property type="match status" value="1"/>
</dbReference>
<dbReference type="Proteomes" id="UP000292003">
    <property type="component" value="Unassembled WGS sequence"/>
</dbReference>